<evidence type="ECO:0000256" key="1">
    <source>
        <dbReference type="ARBA" id="ARBA00008779"/>
    </source>
</evidence>
<dbReference type="InterPro" id="IPR017850">
    <property type="entry name" value="Alkaline_phosphatase_core_sf"/>
</dbReference>
<dbReference type="RefSeq" id="WP_379693285.1">
    <property type="nucleotide sequence ID" value="NZ_JBHSXH010000009.1"/>
</dbReference>
<proteinExistence type="inferred from homology"/>
<dbReference type="SUPFAM" id="SSF53649">
    <property type="entry name" value="Alkaline phosphatase-like"/>
    <property type="match status" value="1"/>
</dbReference>
<name>A0ABD5TUW8_9EURY</name>
<sequence length="487" mass="52817">MLERVERGVRRAGRAVPEGVAAPVEGAYADARRQIRERRADRAFGERDAGVTSSLSADAPDHVVVVVVDALRADALDSDLTPFLSSLSGTDAVAPATWTYPSVTSLLSGRYPHDHRAIRRSDAFENSVADITGLPPQSDAPLVADHLDAAGYDTYGAFGFVVPFLALRGRFARHRLYDDADAHRLLSDHAAWLADRRDGRTFSYLHLSDLHEPVEPPRAYADEHDVDLSIPDIEGWDHEDVVDATPTVERYRRHRRRLYDAAVEYADNRLAAHYRRITDLAGDVAFVVTGDHGEGFWERARFHADHFADPRPAYCVGHGGAPYEAITRVPVRVAGFDLAGADRPTSLVDIAPTVRAAVAGDAPRGDADPNAAGVPLGASVPDDRIRLVEGARYGYEKKAAYADGSKLVVSRGDDVSVAFSLPEEAETTLPSEESSRLSDALPPWPGAGDAAEGVSVGSRTESDDAATDTRREVSGDVARQLERLGYR</sequence>
<dbReference type="Gene3D" id="3.40.720.10">
    <property type="entry name" value="Alkaline Phosphatase, subunit A"/>
    <property type="match status" value="1"/>
</dbReference>
<feature type="compositionally biased region" description="Basic and acidic residues" evidence="2">
    <location>
        <begin position="467"/>
        <end position="487"/>
    </location>
</feature>
<feature type="region of interest" description="Disordered" evidence="2">
    <location>
        <begin position="422"/>
        <end position="487"/>
    </location>
</feature>
<dbReference type="EMBL" id="JBHSXH010000009">
    <property type="protein sequence ID" value="MFC6824408.1"/>
    <property type="molecule type" value="Genomic_DNA"/>
</dbReference>
<dbReference type="InterPro" id="IPR000917">
    <property type="entry name" value="Sulfatase_N"/>
</dbReference>
<gene>
    <name evidence="4" type="ORF">ACFQEV_05275</name>
</gene>
<reference evidence="4 5" key="1">
    <citation type="journal article" date="2019" name="Int. J. Syst. Evol. Microbiol.">
        <title>The Global Catalogue of Microorganisms (GCM) 10K type strain sequencing project: providing services to taxonomists for standard genome sequencing and annotation.</title>
        <authorList>
            <consortium name="The Broad Institute Genomics Platform"/>
            <consortium name="The Broad Institute Genome Sequencing Center for Infectious Disease"/>
            <person name="Wu L."/>
            <person name="Ma J."/>
        </authorList>
    </citation>
    <scope>NUCLEOTIDE SEQUENCE [LARGE SCALE GENOMIC DNA]</scope>
    <source>
        <strain evidence="4 5">YIM 94188</strain>
    </source>
</reference>
<evidence type="ECO:0000313" key="4">
    <source>
        <dbReference type="EMBL" id="MFC6824408.1"/>
    </source>
</evidence>
<dbReference type="Pfam" id="PF00884">
    <property type="entry name" value="Sulfatase"/>
    <property type="match status" value="1"/>
</dbReference>
<dbReference type="InterPro" id="IPR050738">
    <property type="entry name" value="Sulfatase"/>
</dbReference>
<comment type="similarity">
    <text evidence="1">Belongs to the sulfatase family.</text>
</comment>
<comment type="caution">
    <text evidence="4">The sequence shown here is derived from an EMBL/GenBank/DDBJ whole genome shotgun (WGS) entry which is preliminary data.</text>
</comment>
<organism evidence="4 5">
    <name type="scientific">Halopelagius fulvigenes</name>
    <dbReference type="NCBI Taxonomy" id="1198324"/>
    <lineage>
        <taxon>Archaea</taxon>
        <taxon>Methanobacteriati</taxon>
        <taxon>Methanobacteriota</taxon>
        <taxon>Stenosarchaea group</taxon>
        <taxon>Halobacteria</taxon>
        <taxon>Halobacteriales</taxon>
        <taxon>Haloferacaceae</taxon>
    </lineage>
</organism>
<feature type="domain" description="Sulfatase N-terminal" evidence="3">
    <location>
        <begin position="62"/>
        <end position="354"/>
    </location>
</feature>
<evidence type="ECO:0000256" key="2">
    <source>
        <dbReference type="SAM" id="MobiDB-lite"/>
    </source>
</evidence>
<dbReference type="PANTHER" id="PTHR42693">
    <property type="entry name" value="ARYLSULFATASE FAMILY MEMBER"/>
    <property type="match status" value="1"/>
</dbReference>
<keyword evidence="5" id="KW-1185">Reference proteome</keyword>
<dbReference type="PANTHER" id="PTHR42693:SF33">
    <property type="entry name" value="ARYLSULFATASE"/>
    <property type="match status" value="1"/>
</dbReference>
<evidence type="ECO:0000313" key="5">
    <source>
        <dbReference type="Proteomes" id="UP001596408"/>
    </source>
</evidence>
<evidence type="ECO:0000259" key="3">
    <source>
        <dbReference type="Pfam" id="PF00884"/>
    </source>
</evidence>
<accession>A0ABD5TUW8</accession>
<protein>
    <submittedName>
        <fullName evidence="4">Sulfatase-like hydrolase/transferase</fullName>
    </submittedName>
</protein>
<dbReference type="Proteomes" id="UP001596408">
    <property type="component" value="Unassembled WGS sequence"/>
</dbReference>
<dbReference type="AlphaFoldDB" id="A0ABD5TUW8"/>